<dbReference type="EMBL" id="JBGCBD010000002">
    <property type="protein sequence ID" value="MEY9814699.1"/>
    <property type="molecule type" value="Genomic_DNA"/>
</dbReference>
<keyword evidence="2" id="KW-1185">Reference proteome</keyword>
<evidence type="ECO:0000313" key="2">
    <source>
        <dbReference type="Proteomes" id="UP001565447"/>
    </source>
</evidence>
<protein>
    <submittedName>
        <fullName evidence="1">Uncharacterized protein</fullName>
    </submittedName>
</protein>
<proteinExistence type="predicted"/>
<name>A0ACC6UT97_STRAO</name>
<reference evidence="1" key="1">
    <citation type="submission" date="2024-07" db="EMBL/GenBank/DDBJ databases">
        <title>Genome sequencing of plant associated microbes to promote plant fitness in Sorghum bicolor and Oryza sativa.</title>
        <authorList>
            <person name="Coleman-Derr D."/>
        </authorList>
    </citation>
    <scope>NUCLEOTIDE SEQUENCE</scope>
    <source>
        <strain evidence="1">SAI-173</strain>
    </source>
</reference>
<accession>A0ACC6UT97</accession>
<evidence type="ECO:0000313" key="1">
    <source>
        <dbReference type="EMBL" id="MEY9814699.1"/>
    </source>
</evidence>
<dbReference type="Proteomes" id="UP001565447">
    <property type="component" value="Unassembled WGS sequence"/>
</dbReference>
<organism evidence="1 2">
    <name type="scientific">Streptomyces albogriseolus</name>
    <dbReference type="NCBI Taxonomy" id="1887"/>
    <lineage>
        <taxon>Bacteria</taxon>
        <taxon>Bacillati</taxon>
        <taxon>Actinomycetota</taxon>
        <taxon>Actinomycetes</taxon>
        <taxon>Kitasatosporales</taxon>
        <taxon>Streptomycetaceae</taxon>
        <taxon>Streptomyces</taxon>
        <taxon>Streptomyces albogriseolus group</taxon>
    </lineage>
</organism>
<gene>
    <name evidence="1" type="ORF">RKD21_004956</name>
</gene>
<sequence>MTAMEPPTDTGAPAHARESLLRRLVRPRRSGPAGSRTAAPADRLRLEHELAVSRLRLARWQQHADAYERRLGDAERERAHLLSWLAALHPASAVLTPPAGPEHEGTHRLCLFAGGWHLSWPIPPADLALFAHVPFSAGSADAHPVPDAVDQGTLIRRHVRLLAMEGAVQAGLAGRVP</sequence>
<comment type="caution">
    <text evidence="1">The sequence shown here is derived from an EMBL/GenBank/DDBJ whole genome shotgun (WGS) entry which is preliminary data.</text>
</comment>